<name>A0A835VB98_VANPL</name>
<protein>
    <recommendedName>
        <fullName evidence="3">Multiple C2 domain-containing protein</fullName>
    </recommendedName>
</protein>
<dbReference type="Proteomes" id="UP000636800">
    <property type="component" value="Chromosome 3"/>
</dbReference>
<keyword evidence="2" id="KW-1133">Transmembrane helix</keyword>
<dbReference type="AlphaFoldDB" id="A0A835VB98"/>
<evidence type="ECO:0000313" key="4">
    <source>
        <dbReference type="EMBL" id="KAG0488835.1"/>
    </source>
</evidence>
<dbReference type="InterPro" id="IPR047259">
    <property type="entry name" value="QUIRKY-like"/>
</dbReference>
<proteinExistence type="predicted"/>
<keyword evidence="6" id="KW-1185">Reference proteome</keyword>
<sequence length="173" mass="19589">MLDEDSYSWSLRRSKANWFRIMGVIAWAVGLARWVDDLRRWRKPSHDRVGAFFTSYWCGARRDGPLRLSQADTVGDEPDEGVRWDAQRDHLSSDVRYDRLRTLAARQTVMATWRLRGEGQALVSWRDRRATQGFIGVSSLTVSLVLYVMPPKMVAVALGFSSATPCLGTHASG</sequence>
<evidence type="ECO:0000256" key="2">
    <source>
        <dbReference type="SAM" id="Phobius"/>
    </source>
</evidence>
<dbReference type="Proteomes" id="UP000639772">
    <property type="component" value="Chromosome 3"/>
</dbReference>
<gene>
    <name evidence="5" type="ORF">HPP92_007463</name>
    <name evidence="4" type="ORF">HPP92_007646</name>
</gene>
<dbReference type="Pfam" id="PF08372">
    <property type="entry name" value="PRT_C"/>
    <property type="match status" value="1"/>
</dbReference>
<evidence type="ECO:0000313" key="7">
    <source>
        <dbReference type="Proteomes" id="UP000639772"/>
    </source>
</evidence>
<dbReference type="PANTHER" id="PTHR31425">
    <property type="entry name" value="PHOSPHORIBOSYLANTHRANILATE TRANSFERASE ISOFORM 1"/>
    <property type="match status" value="1"/>
</dbReference>
<evidence type="ECO:0000313" key="5">
    <source>
        <dbReference type="EMBL" id="KAG0490600.1"/>
    </source>
</evidence>
<feature type="transmembrane region" description="Helical" evidence="2">
    <location>
        <begin position="130"/>
        <end position="149"/>
    </location>
</feature>
<organism evidence="5 7">
    <name type="scientific">Vanilla planifolia</name>
    <name type="common">Vanilla</name>
    <dbReference type="NCBI Taxonomy" id="51239"/>
    <lineage>
        <taxon>Eukaryota</taxon>
        <taxon>Viridiplantae</taxon>
        <taxon>Streptophyta</taxon>
        <taxon>Embryophyta</taxon>
        <taxon>Tracheophyta</taxon>
        <taxon>Spermatophyta</taxon>
        <taxon>Magnoliopsida</taxon>
        <taxon>Liliopsida</taxon>
        <taxon>Asparagales</taxon>
        <taxon>Orchidaceae</taxon>
        <taxon>Vanilloideae</taxon>
        <taxon>Vanilleae</taxon>
        <taxon>Vanilla</taxon>
    </lineage>
</organism>
<reference evidence="6 7" key="1">
    <citation type="journal article" date="2020" name="Nat. Food">
        <title>A phased Vanilla planifolia genome enables genetic improvement of flavour and production.</title>
        <authorList>
            <person name="Hasing T."/>
            <person name="Tang H."/>
            <person name="Brym M."/>
            <person name="Khazi F."/>
            <person name="Huang T."/>
            <person name="Chambers A.H."/>
        </authorList>
    </citation>
    <scope>NUCLEOTIDE SEQUENCE [LARGE SCALE GENOMIC DNA]</scope>
    <source>
        <tissue evidence="5">Leaf</tissue>
    </source>
</reference>
<keyword evidence="1" id="KW-0677">Repeat</keyword>
<evidence type="ECO:0000313" key="6">
    <source>
        <dbReference type="Proteomes" id="UP000636800"/>
    </source>
</evidence>
<dbReference type="OrthoDB" id="10619724at2759"/>
<dbReference type="InterPro" id="IPR013583">
    <property type="entry name" value="MCTP_C"/>
</dbReference>
<keyword evidence="2" id="KW-0472">Membrane</keyword>
<dbReference type="EMBL" id="JADCNL010000003">
    <property type="protein sequence ID" value="KAG0488835.1"/>
    <property type="molecule type" value="Genomic_DNA"/>
</dbReference>
<evidence type="ECO:0000256" key="1">
    <source>
        <dbReference type="ARBA" id="ARBA00022737"/>
    </source>
</evidence>
<evidence type="ECO:0000259" key="3">
    <source>
        <dbReference type="Pfam" id="PF08372"/>
    </source>
</evidence>
<dbReference type="PANTHER" id="PTHR31425:SF36">
    <property type="entry name" value="PROTEIN QUIRKY"/>
    <property type="match status" value="1"/>
</dbReference>
<comment type="caution">
    <text evidence="5">The sequence shown here is derived from an EMBL/GenBank/DDBJ whole genome shotgun (WGS) entry which is preliminary data.</text>
</comment>
<feature type="transmembrane region" description="Helical" evidence="2">
    <location>
        <begin position="18"/>
        <end position="35"/>
    </location>
</feature>
<feature type="domain" description="Multiple C2" evidence="3">
    <location>
        <begin position="67"/>
        <end position="160"/>
    </location>
</feature>
<keyword evidence="2" id="KW-0812">Transmembrane</keyword>
<dbReference type="EMBL" id="JADCNM010000003">
    <property type="protein sequence ID" value="KAG0490600.1"/>
    <property type="molecule type" value="Genomic_DNA"/>
</dbReference>
<accession>A0A835VB98</accession>